<evidence type="ECO:0000313" key="1">
    <source>
        <dbReference type="EMBL" id="EFJ19153.1"/>
    </source>
</evidence>
<evidence type="ECO:0000313" key="2">
    <source>
        <dbReference type="Proteomes" id="UP000001514"/>
    </source>
</evidence>
<accession>D8S974</accession>
<dbReference type="AlphaFoldDB" id="D8S974"/>
<gene>
    <name evidence="1" type="ORF">SELMODRAFT_419519</name>
</gene>
<protein>
    <submittedName>
        <fullName evidence="1">Uncharacterized protein</fullName>
    </submittedName>
</protein>
<dbReference type="InParanoid" id="D8S974"/>
<name>D8S974_SELML</name>
<dbReference type="KEGG" id="smo:SELMODRAFT_419519"/>
<dbReference type="Proteomes" id="UP000001514">
    <property type="component" value="Unassembled WGS sequence"/>
</dbReference>
<proteinExistence type="predicted"/>
<keyword evidence="2" id="KW-1185">Reference proteome</keyword>
<organism evidence="2">
    <name type="scientific">Selaginella moellendorffii</name>
    <name type="common">Spikemoss</name>
    <dbReference type="NCBI Taxonomy" id="88036"/>
    <lineage>
        <taxon>Eukaryota</taxon>
        <taxon>Viridiplantae</taxon>
        <taxon>Streptophyta</taxon>
        <taxon>Embryophyta</taxon>
        <taxon>Tracheophyta</taxon>
        <taxon>Lycopodiopsida</taxon>
        <taxon>Selaginellales</taxon>
        <taxon>Selaginellaceae</taxon>
        <taxon>Selaginella</taxon>
    </lineage>
</organism>
<dbReference type="HOGENOM" id="CLU_1028189_0_0_1"/>
<dbReference type="EMBL" id="GL377607">
    <property type="protein sequence ID" value="EFJ19153.1"/>
    <property type="molecule type" value="Genomic_DNA"/>
</dbReference>
<reference evidence="1 2" key="1">
    <citation type="journal article" date="2011" name="Science">
        <title>The Selaginella genome identifies genetic changes associated with the evolution of vascular plants.</title>
        <authorList>
            <person name="Banks J.A."/>
            <person name="Nishiyama T."/>
            <person name="Hasebe M."/>
            <person name="Bowman J.L."/>
            <person name="Gribskov M."/>
            <person name="dePamphilis C."/>
            <person name="Albert V.A."/>
            <person name="Aono N."/>
            <person name="Aoyama T."/>
            <person name="Ambrose B.A."/>
            <person name="Ashton N.W."/>
            <person name="Axtell M.J."/>
            <person name="Barker E."/>
            <person name="Barker M.S."/>
            <person name="Bennetzen J.L."/>
            <person name="Bonawitz N.D."/>
            <person name="Chapple C."/>
            <person name="Cheng C."/>
            <person name="Correa L.G."/>
            <person name="Dacre M."/>
            <person name="DeBarry J."/>
            <person name="Dreyer I."/>
            <person name="Elias M."/>
            <person name="Engstrom E.M."/>
            <person name="Estelle M."/>
            <person name="Feng L."/>
            <person name="Finet C."/>
            <person name="Floyd S.K."/>
            <person name="Frommer W.B."/>
            <person name="Fujita T."/>
            <person name="Gramzow L."/>
            <person name="Gutensohn M."/>
            <person name="Harholt J."/>
            <person name="Hattori M."/>
            <person name="Heyl A."/>
            <person name="Hirai T."/>
            <person name="Hiwatashi Y."/>
            <person name="Ishikawa M."/>
            <person name="Iwata M."/>
            <person name="Karol K.G."/>
            <person name="Koehler B."/>
            <person name="Kolukisaoglu U."/>
            <person name="Kubo M."/>
            <person name="Kurata T."/>
            <person name="Lalonde S."/>
            <person name="Li K."/>
            <person name="Li Y."/>
            <person name="Litt A."/>
            <person name="Lyons E."/>
            <person name="Manning G."/>
            <person name="Maruyama T."/>
            <person name="Michael T.P."/>
            <person name="Mikami K."/>
            <person name="Miyazaki S."/>
            <person name="Morinaga S."/>
            <person name="Murata T."/>
            <person name="Mueller-Roeber B."/>
            <person name="Nelson D.R."/>
            <person name="Obara M."/>
            <person name="Oguri Y."/>
            <person name="Olmstead R.G."/>
            <person name="Onodera N."/>
            <person name="Petersen B.L."/>
            <person name="Pils B."/>
            <person name="Prigge M."/>
            <person name="Rensing S.A."/>
            <person name="Riano-Pachon D.M."/>
            <person name="Roberts A.W."/>
            <person name="Sato Y."/>
            <person name="Scheller H.V."/>
            <person name="Schulz B."/>
            <person name="Schulz C."/>
            <person name="Shakirov E.V."/>
            <person name="Shibagaki N."/>
            <person name="Shinohara N."/>
            <person name="Shippen D.E."/>
            <person name="Soerensen I."/>
            <person name="Sotooka R."/>
            <person name="Sugimoto N."/>
            <person name="Sugita M."/>
            <person name="Sumikawa N."/>
            <person name="Tanurdzic M."/>
            <person name="Theissen G."/>
            <person name="Ulvskov P."/>
            <person name="Wakazuki S."/>
            <person name="Weng J.K."/>
            <person name="Willats W.W."/>
            <person name="Wipf D."/>
            <person name="Wolf P.G."/>
            <person name="Yang L."/>
            <person name="Zimmer A.D."/>
            <person name="Zhu Q."/>
            <person name="Mitros T."/>
            <person name="Hellsten U."/>
            <person name="Loque D."/>
            <person name="Otillar R."/>
            <person name="Salamov A."/>
            <person name="Schmutz J."/>
            <person name="Shapiro H."/>
            <person name="Lindquist E."/>
            <person name="Lucas S."/>
            <person name="Rokhsar D."/>
            <person name="Grigoriev I.V."/>
        </authorList>
    </citation>
    <scope>NUCLEOTIDE SEQUENCE [LARGE SCALE GENOMIC DNA]</scope>
</reference>
<dbReference type="Gramene" id="EFJ19153">
    <property type="protein sequence ID" value="EFJ19153"/>
    <property type="gene ID" value="SELMODRAFT_419519"/>
</dbReference>
<sequence>MKKDTKLPRAFDEGLYNEMSLWMTRSRANVPNSHRVNTSMGSTIANKSPGYEINATADPNLDVIFETQDPRDANEDIPKAQVSGKKVPIATGKKCKCILKGSDDRRVAMMLQGTHMMCEELRLLRQAFVESIVTKENVLEFWGFARLVFLMAMASLCGSVAFKAVKLAKAAVPVVAKKARTGTADREEAWILKIMLVHDITITLDQEQVVITRDLAKGSNRWMDGSINHKARAPSLNTDNHQRELNINHQLESVSPLLCSPFF</sequence>